<evidence type="ECO:0000256" key="10">
    <source>
        <dbReference type="ARBA" id="ARBA00023012"/>
    </source>
</evidence>
<dbReference type="InterPro" id="IPR005467">
    <property type="entry name" value="His_kinase_dom"/>
</dbReference>
<dbReference type="SUPFAM" id="SSF55785">
    <property type="entry name" value="PYP-like sensor domain (PAS domain)"/>
    <property type="match status" value="1"/>
</dbReference>
<evidence type="ECO:0000256" key="7">
    <source>
        <dbReference type="ARBA" id="ARBA00022777"/>
    </source>
</evidence>
<protein>
    <recommendedName>
        <fullName evidence="3">histidine kinase</fullName>
        <ecNumber evidence="3">2.7.13.3</ecNumber>
    </recommendedName>
</protein>
<evidence type="ECO:0000313" key="16">
    <source>
        <dbReference type="Proteomes" id="UP000434101"/>
    </source>
</evidence>
<dbReference type="InterPro" id="IPR035965">
    <property type="entry name" value="PAS-like_dom_sf"/>
</dbReference>
<dbReference type="InterPro" id="IPR036890">
    <property type="entry name" value="HATPase_C_sf"/>
</dbReference>
<dbReference type="PANTHER" id="PTHR42878:SF7">
    <property type="entry name" value="SENSOR HISTIDINE KINASE GLRK"/>
    <property type="match status" value="1"/>
</dbReference>
<dbReference type="InterPro" id="IPR000014">
    <property type="entry name" value="PAS"/>
</dbReference>
<keyword evidence="12" id="KW-0175">Coiled coil</keyword>
<comment type="catalytic activity">
    <reaction evidence="1">
        <text>ATP + protein L-histidine = ADP + protein N-phospho-L-histidine.</text>
        <dbReference type="EC" id="2.7.13.3"/>
    </reaction>
</comment>
<keyword evidence="7" id="KW-0418">Kinase</keyword>
<feature type="coiled-coil region" evidence="12">
    <location>
        <begin position="339"/>
        <end position="398"/>
    </location>
</feature>
<dbReference type="CDD" id="cd00075">
    <property type="entry name" value="HATPase"/>
    <property type="match status" value="1"/>
</dbReference>
<comment type="caution">
    <text evidence="15">The sequence shown here is derived from an EMBL/GenBank/DDBJ whole genome shotgun (WGS) entry which is preliminary data.</text>
</comment>
<feature type="transmembrane region" description="Helical" evidence="13">
    <location>
        <begin position="124"/>
        <end position="147"/>
    </location>
</feature>
<dbReference type="EMBL" id="WUYX01000068">
    <property type="protein sequence ID" value="MXV63939.1"/>
    <property type="molecule type" value="Genomic_DNA"/>
</dbReference>
<feature type="transmembrane region" description="Helical" evidence="13">
    <location>
        <begin position="6"/>
        <end position="24"/>
    </location>
</feature>
<evidence type="ECO:0000256" key="4">
    <source>
        <dbReference type="ARBA" id="ARBA00022679"/>
    </source>
</evidence>
<evidence type="ECO:0000259" key="14">
    <source>
        <dbReference type="PROSITE" id="PS50109"/>
    </source>
</evidence>
<keyword evidence="5 13" id="KW-0812">Transmembrane</keyword>
<keyword evidence="10" id="KW-0902">Two-component regulatory system</keyword>
<dbReference type="PANTHER" id="PTHR42878">
    <property type="entry name" value="TWO-COMPONENT HISTIDINE KINASE"/>
    <property type="match status" value="1"/>
</dbReference>
<dbReference type="Proteomes" id="UP000434101">
    <property type="component" value="Unassembled WGS sequence"/>
</dbReference>
<feature type="domain" description="Histidine kinase" evidence="14">
    <location>
        <begin position="337"/>
        <end position="543"/>
    </location>
</feature>
<dbReference type="PROSITE" id="PS50109">
    <property type="entry name" value="HIS_KIN"/>
    <property type="match status" value="1"/>
</dbReference>
<keyword evidence="11 13" id="KW-0472">Membrane</keyword>
<dbReference type="GO" id="GO:0000156">
    <property type="term" value="F:phosphorelay response regulator activity"/>
    <property type="evidence" value="ECO:0007669"/>
    <property type="project" value="TreeGrafter"/>
</dbReference>
<sequence length="543" mass="58136">MTAPTTIGLGVGIASTLVIVAALARRYREQPGARPFVVLAVLLAAMAVGTTLARVGIVSGHAIEVTVFFPLVFALLAWLVLAFEYTGRGPVMTERRIAGLVGFGIAVIFVSVGGIVVPDSLMPLYIPIVNVVQLALIAAAGYGAVLVARSAISYDDLPLSGSLLLTTVGGGLTAITIVVALVPVVFPFEAGADAVQFLLGAIAGLLLLTQVRYRVFETGPSAGHLARETVLDEMSAAVAITDRSDRVLDVNRTAERAFGIDRSETLVEPIDDAFGIGPDAADGGPVAIETTEGHRQFDVDRLTLTDRDTRPIGRAVLLRDVTERRTHEQRLDVLNRVLRHNLRNDLDAVRGFAEALEREETDDPGALAERIHASATDLVALGSALERAERLLARETRERDCVDVPAILRRVAETVDDAASDVSITVSASDAPIELRTDVQILETVLEEAVENAIEHTDADAPRVELSVRRERSEVVIDIADNGPGIPAQERAVLLEGEETPLRHGSGLGLWLIYWGVTRLGGDLEFDENEPRGSLVSLRIPIT</sequence>
<dbReference type="InterPro" id="IPR004358">
    <property type="entry name" value="Sig_transdc_His_kin-like_C"/>
</dbReference>
<feature type="transmembrane region" description="Helical" evidence="13">
    <location>
        <begin position="67"/>
        <end position="85"/>
    </location>
</feature>
<proteinExistence type="predicted"/>
<keyword evidence="8" id="KW-0067">ATP-binding</keyword>
<dbReference type="GO" id="GO:0007234">
    <property type="term" value="P:osmosensory signaling via phosphorelay pathway"/>
    <property type="evidence" value="ECO:0007669"/>
    <property type="project" value="TreeGrafter"/>
</dbReference>
<feature type="transmembrane region" description="Helical" evidence="13">
    <location>
        <begin position="36"/>
        <end position="55"/>
    </location>
</feature>
<dbReference type="SMART" id="SM00387">
    <property type="entry name" value="HATPase_c"/>
    <property type="match status" value="1"/>
</dbReference>
<dbReference type="OrthoDB" id="161982at2157"/>
<dbReference type="EC" id="2.7.13.3" evidence="3"/>
<dbReference type="InterPro" id="IPR003594">
    <property type="entry name" value="HATPase_dom"/>
</dbReference>
<gene>
    <name evidence="15" type="ORF">GS429_18100</name>
</gene>
<dbReference type="GO" id="GO:0030295">
    <property type="term" value="F:protein kinase activator activity"/>
    <property type="evidence" value="ECO:0007669"/>
    <property type="project" value="TreeGrafter"/>
</dbReference>
<evidence type="ECO:0000256" key="2">
    <source>
        <dbReference type="ARBA" id="ARBA00004141"/>
    </source>
</evidence>
<feature type="transmembrane region" description="Helical" evidence="13">
    <location>
        <begin position="97"/>
        <end position="118"/>
    </location>
</feature>
<keyword evidence="6" id="KW-0547">Nucleotide-binding</keyword>
<dbReference type="AlphaFoldDB" id="A0A6B0VTR5"/>
<dbReference type="Gene3D" id="3.30.450.20">
    <property type="entry name" value="PAS domain"/>
    <property type="match status" value="1"/>
</dbReference>
<keyword evidence="4" id="KW-0808">Transferase</keyword>
<evidence type="ECO:0000256" key="1">
    <source>
        <dbReference type="ARBA" id="ARBA00000085"/>
    </source>
</evidence>
<dbReference type="PRINTS" id="PR00344">
    <property type="entry name" value="BCTRLSENSOR"/>
</dbReference>
<dbReference type="Pfam" id="PF02518">
    <property type="entry name" value="HATPase_c"/>
    <property type="match status" value="1"/>
</dbReference>
<evidence type="ECO:0000256" key="5">
    <source>
        <dbReference type="ARBA" id="ARBA00022692"/>
    </source>
</evidence>
<keyword evidence="16" id="KW-1185">Reference proteome</keyword>
<evidence type="ECO:0000313" key="15">
    <source>
        <dbReference type="EMBL" id="MXV63939.1"/>
    </source>
</evidence>
<dbReference type="InterPro" id="IPR050351">
    <property type="entry name" value="BphY/WalK/GraS-like"/>
</dbReference>
<dbReference type="GO" id="GO:0004673">
    <property type="term" value="F:protein histidine kinase activity"/>
    <property type="evidence" value="ECO:0007669"/>
    <property type="project" value="UniProtKB-EC"/>
</dbReference>
<accession>A0A6B0VTR5</accession>
<comment type="subcellular location">
    <subcellularLocation>
        <location evidence="2">Membrane</location>
        <topology evidence="2">Multi-pass membrane protein</topology>
    </subcellularLocation>
</comment>
<dbReference type="RefSeq" id="WP_160066790.1">
    <property type="nucleotide sequence ID" value="NZ_WUYX01000068.1"/>
</dbReference>
<evidence type="ECO:0000256" key="8">
    <source>
        <dbReference type="ARBA" id="ARBA00022840"/>
    </source>
</evidence>
<evidence type="ECO:0000256" key="6">
    <source>
        <dbReference type="ARBA" id="ARBA00022741"/>
    </source>
</evidence>
<evidence type="ECO:0000256" key="9">
    <source>
        <dbReference type="ARBA" id="ARBA00022989"/>
    </source>
</evidence>
<dbReference type="Pfam" id="PF13188">
    <property type="entry name" value="PAS_8"/>
    <property type="match status" value="1"/>
</dbReference>
<dbReference type="GO" id="GO:0016020">
    <property type="term" value="C:membrane"/>
    <property type="evidence" value="ECO:0007669"/>
    <property type="project" value="UniProtKB-SubCell"/>
</dbReference>
<dbReference type="GO" id="GO:0005524">
    <property type="term" value="F:ATP binding"/>
    <property type="evidence" value="ECO:0007669"/>
    <property type="project" value="UniProtKB-KW"/>
</dbReference>
<feature type="transmembrane region" description="Helical" evidence="13">
    <location>
        <begin position="159"/>
        <end position="182"/>
    </location>
</feature>
<evidence type="ECO:0000256" key="12">
    <source>
        <dbReference type="SAM" id="Coils"/>
    </source>
</evidence>
<evidence type="ECO:0000256" key="13">
    <source>
        <dbReference type="SAM" id="Phobius"/>
    </source>
</evidence>
<evidence type="ECO:0000256" key="11">
    <source>
        <dbReference type="ARBA" id="ARBA00023136"/>
    </source>
</evidence>
<name>A0A6B0VTR5_9EURY</name>
<reference evidence="15 16" key="1">
    <citation type="submission" date="2020-01" db="EMBL/GenBank/DDBJ databases">
        <title>Natronorubrum sp. JWXQ-INN 674 isolated from Inner Mongolia Autonomous Region of China.</title>
        <authorList>
            <person name="Xue Q."/>
        </authorList>
    </citation>
    <scope>NUCLEOTIDE SEQUENCE [LARGE SCALE GENOMIC DNA]</scope>
    <source>
        <strain evidence="15 16">JWXQ-INN-674</strain>
    </source>
</reference>
<organism evidence="15 16">
    <name type="scientific">Natronorubrum halalkaliphilum</name>
    <dbReference type="NCBI Taxonomy" id="2691917"/>
    <lineage>
        <taxon>Archaea</taxon>
        <taxon>Methanobacteriati</taxon>
        <taxon>Methanobacteriota</taxon>
        <taxon>Stenosarchaea group</taxon>
        <taxon>Halobacteria</taxon>
        <taxon>Halobacteriales</taxon>
        <taxon>Natrialbaceae</taxon>
        <taxon>Natronorubrum</taxon>
    </lineage>
</organism>
<dbReference type="Gene3D" id="3.30.565.10">
    <property type="entry name" value="Histidine kinase-like ATPase, C-terminal domain"/>
    <property type="match status" value="1"/>
</dbReference>
<keyword evidence="9 13" id="KW-1133">Transmembrane helix</keyword>
<dbReference type="SUPFAM" id="SSF55874">
    <property type="entry name" value="ATPase domain of HSP90 chaperone/DNA topoisomerase II/histidine kinase"/>
    <property type="match status" value="1"/>
</dbReference>
<evidence type="ECO:0000256" key="3">
    <source>
        <dbReference type="ARBA" id="ARBA00012438"/>
    </source>
</evidence>